<accession>A0ACC0DTU4</accession>
<gene>
    <name evidence="1" type="ORF">MJO28_015179</name>
</gene>
<dbReference type="EMBL" id="CM045880">
    <property type="protein sequence ID" value="KAI7938259.1"/>
    <property type="molecule type" value="Genomic_DNA"/>
</dbReference>
<sequence length="67" mass="7795">MSVENAEMEFITCGNKSTEVIFEPKKKKKESLYGQENDRFVRGDRPDCEGDQVVEGRRWGMDFDMIS</sequence>
<organism evidence="1 2">
    <name type="scientific">Puccinia striiformis f. sp. tritici</name>
    <dbReference type="NCBI Taxonomy" id="168172"/>
    <lineage>
        <taxon>Eukaryota</taxon>
        <taxon>Fungi</taxon>
        <taxon>Dikarya</taxon>
        <taxon>Basidiomycota</taxon>
        <taxon>Pucciniomycotina</taxon>
        <taxon>Pucciniomycetes</taxon>
        <taxon>Pucciniales</taxon>
        <taxon>Pucciniaceae</taxon>
        <taxon>Puccinia</taxon>
    </lineage>
</organism>
<reference evidence="1 2" key="3">
    <citation type="journal article" date="2022" name="Microbiol. Spectr.">
        <title>Folding features and dynamics of 3D genome architecture in plant fungal pathogens.</title>
        <authorList>
            <person name="Xia C."/>
        </authorList>
    </citation>
    <scope>NUCLEOTIDE SEQUENCE [LARGE SCALE GENOMIC DNA]</scope>
    <source>
        <strain evidence="1 2">93-210</strain>
    </source>
</reference>
<comment type="caution">
    <text evidence="1">The sequence shown here is derived from an EMBL/GenBank/DDBJ whole genome shotgun (WGS) entry which is preliminary data.</text>
</comment>
<reference evidence="2" key="1">
    <citation type="journal article" date="2018" name="BMC Genomics">
        <title>Genomic insights into host adaptation between the wheat stripe rust pathogen (Puccinia striiformis f. sp. tritici) and the barley stripe rust pathogen (Puccinia striiformis f. sp. hordei).</title>
        <authorList>
            <person name="Xia C."/>
            <person name="Wang M."/>
            <person name="Yin C."/>
            <person name="Cornejo O.E."/>
            <person name="Hulbert S.H."/>
            <person name="Chen X."/>
        </authorList>
    </citation>
    <scope>NUCLEOTIDE SEQUENCE [LARGE SCALE GENOMIC DNA]</scope>
    <source>
        <strain evidence="2">93-210</strain>
    </source>
</reference>
<name>A0ACC0DTU4_9BASI</name>
<evidence type="ECO:0000313" key="1">
    <source>
        <dbReference type="EMBL" id="KAI7938259.1"/>
    </source>
</evidence>
<protein>
    <submittedName>
        <fullName evidence="1">Uncharacterized protein</fullName>
    </submittedName>
</protein>
<evidence type="ECO:0000313" key="2">
    <source>
        <dbReference type="Proteomes" id="UP001060170"/>
    </source>
</evidence>
<keyword evidence="2" id="KW-1185">Reference proteome</keyword>
<dbReference type="Proteomes" id="UP001060170">
    <property type="component" value="Chromosome 16"/>
</dbReference>
<proteinExistence type="predicted"/>
<reference evidence="2" key="2">
    <citation type="journal article" date="2018" name="Mol. Plant Microbe Interact.">
        <title>Genome sequence resources for the wheat stripe rust pathogen (Puccinia striiformis f. sp. tritici) and the barley stripe rust pathogen (Puccinia striiformis f. sp. hordei).</title>
        <authorList>
            <person name="Xia C."/>
            <person name="Wang M."/>
            <person name="Yin C."/>
            <person name="Cornejo O.E."/>
            <person name="Hulbert S.H."/>
            <person name="Chen X."/>
        </authorList>
    </citation>
    <scope>NUCLEOTIDE SEQUENCE [LARGE SCALE GENOMIC DNA]</scope>
    <source>
        <strain evidence="2">93-210</strain>
    </source>
</reference>